<evidence type="ECO:0000313" key="3">
    <source>
        <dbReference type="Proteomes" id="UP001501407"/>
    </source>
</evidence>
<keyword evidence="1" id="KW-0812">Transmembrane</keyword>
<dbReference type="Proteomes" id="UP001501407">
    <property type="component" value="Unassembled WGS sequence"/>
</dbReference>
<accession>A0ABP9MMN2</accession>
<comment type="caution">
    <text evidence="2">The sequence shown here is derived from an EMBL/GenBank/DDBJ whole genome shotgun (WGS) entry which is preliminary data.</text>
</comment>
<feature type="transmembrane region" description="Helical" evidence="1">
    <location>
        <begin position="70"/>
        <end position="94"/>
    </location>
</feature>
<name>A0ABP9MMN2_9MICO</name>
<keyword evidence="1" id="KW-1133">Transmembrane helix</keyword>
<evidence type="ECO:0000256" key="1">
    <source>
        <dbReference type="SAM" id="Phobius"/>
    </source>
</evidence>
<organism evidence="2 3">
    <name type="scientific">Microbacterium yannicii</name>
    <dbReference type="NCBI Taxonomy" id="671622"/>
    <lineage>
        <taxon>Bacteria</taxon>
        <taxon>Bacillati</taxon>
        <taxon>Actinomycetota</taxon>
        <taxon>Actinomycetes</taxon>
        <taxon>Micrococcales</taxon>
        <taxon>Microbacteriaceae</taxon>
        <taxon>Microbacterium</taxon>
    </lineage>
</organism>
<sequence>MRARTRRRCEAEMDRSMVPVDTGAMRDVTVPRSFPEARGKLLVFIVVSALVFLGAGACLVYGFLFQWPAGVLVVLAALVCILGVGLAVRTWIFLRLRSEEATSRGHHGRS</sequence>
<protein>
    <submittedName>
        <fullName evidence="2">Uncharacterized protein</fullName>
    </submittedName>
</protein>
<keyword evidence="3" id="KW-1185">Reference proteome</keyword>
<reference evidence="3" key="1">
    <citation type="journal article" date="2019" name="Int. J. Syst. Evol. Microbiol.">
        <title>The Global Catalogue of Microorganisms (GCM) 10K type strain sequencing project: providing services to taxonomists for standard genome sequencing and annotation.</title>
        <authorList>
            <consortium name="The Broad Institute Genomics Platform"/>
            <consortium name="The Broad Institute Genome Sequencing Center for Infectious Disease"/>
            <person name="Wu L."/>
            <person name="Ma J."/>
        </authorList>
    </citation>
    <scope>NUCLEOTIDE SEQUENCE [LARGE SCALE GENOMIC DNA]</scope>
    <source>
        <strain evidence="3">JCM 18959</strain>
    </source>
</reference>
<dbReference type="EMBL" id="BAABKZ010000005">
    <property type="protein sequence ID" value="GAA5098247.1"/>
    <property type="molecule type" value="Genomic_DNA"/>
</dbReference>
<proteinExistence type="predicted"/>
<keyword evidence="1" id="KW-0472">Membrane</keyword>
<feature type="transmembrane region" description="Helical" evidence="1">
    <location>
        <begin position="41"/>
        <end position="64"/>
    </location>
</feature>
<gene>
    <name evidence="2" type="ORF">GCM10025760_33240</name>
</gene>
<evidence type="ECO:0000313" key="2">
    <source>
        <dbReference type="EMBL" id="GAA5098247.1"/>
    </source>
</evidence>